<dbReference type="Proteomes" id="UP001626550">
    <property type="component" value="Unassembled WGS sequence"/>
</dbReference>
<comment type="caution">
    <text evidence="2">The sequence shown here is derived from an EMBL/GenBank/DDBJ whole genome shotgun (WGS) entry which is preliminary data.</text>
</comment>
<dbReference type="EMBL" id="JBJKFK010000108">
    <property type="protein sequence ID" value="KAL3319714.1"/>
    <property type="molecule type" value="Genomic_DNA"/>
</dbReference>
<evidence type="ECO:0000313" key="2">
    <source>
        <dbReference type="EMBL" id="KAL3319714.1"/>
    </source>
</evidence>
<sequence length="255" mass="29356">MLIRRELVQTSVAREGGNYFTRSEHGVDWDIVTDIPWVHEVCCSMLPTQQKPSSGASVRPSTVYSTGSSADQVDQLYELLSEVQTSHGVGLELQKTWKVARRGIHLHVQYRDVHGPEEDDCQFPATSHEDPLSSWFDAGSWYVKYPYTERYLSDVHPRDDLNVWDDGLDWNHVRTLPPRREKSENNAEKNVQTWQRTLLAQEEPEEALMTQERQLLQQHLRRQTTGPSISRKRASISTQDSDCLKRRRTATGPNS</sequence>
<protein>
    <submittedName>
        <fullName evidence="2">F-box only protein 38</fullName>
    </submittedName>
</protein>
<accession>A0ABD2QJN7</accession>
<name>A0ABD2QJN7_9PLAT</name>
<feature type="region of interest" description="Disordered" evidence="1">
    <location>
        <begin position="220"/>
        <end position="255"/>
    </location>
</feature>
<reference evidence="2 3" key="1">
    <citation type="submission" date="2024-11" db="EMBL/GenBank/DDBJ databases">
        <title>Adaptive evolution of stress response genes in parasites aligns with host niche diversity.</title>
        <authorList>
            <person name="Hahn C."/>
            <person name="Resl P."/>
        </authorList>
    </citation>
    <scope>NUCLEOTIDE SEQUENCE [LARGE SCALE GENOMIC DNA]</scope>
    <source>
        <strain evidence="2">EGGRZ-B1_66</strain>
        <tissue evidence="2">Body</tissue>
    </source>
</reference>
<dbReference type="AlphaFoldDB" id="A0ABD2QJN7"/>
<organism evidence="2 3">
    <name type="scientific">Cichlidogyrus casuarinus</name>
    <dbReference type="NCBI Taxonomy" id="1844966"/>
    <lineage>
        <taxon>Eukaryota</taxon>
        <taxon>Metazoa</taxon>
        <taxon>Spiralia</taxon>
        <taxon>Lophotrochozoa</taxon>
        <taxon>Platyhelminthes</taxon>
        <taxon>Monogenea</taxon>
        <taxon>Monopisthocotylea</taxon>
        <taxon>Dactylogyridea</taxon>
        <taxon>Ancyrocephalidae</taxon>
        <taxon>Cichlidogyrus</taxon>
    </lineage>
</organism>
<gene>
    <name evidence="2" type="primary">FBXO38_4</name>
    <name evidence="2" type="ORF">Ciccas_001621</name>
</gene>
<keyword evidence="3" id="KW-1185">Reference proteome</keyword>
<evidence type="ECO:0000256" key="1">
    <source>
        <dbReference type="SAM" id="MobiDB-lite"/>
    </source>
</evidence>
<proteinExistence type="predicted"/>
<evidence type="ECO:0000313" key="3">
    <source>
        <dbReference type="Proteomes" id="UP001626550"/>
    </source>
</evidence>